<dbReference type="Proteomes" id="UP001500889">
    <property type="component" value="Chromosome J"/>
</dbReference>
<evidence type="ECO:0000313" key="2">
    <source>
        <dbReference type="EMBL" id="BFF98533.1"/>
    </source>
</evidence>
<organism evidence="2 3">
    <name type="scientific">Drosophila madeirensis</name>
    <name type="common">Fruit fly</name>
    <dbReference type="NCBI Taxonomy" id="30013"/>
    <lineage>
        <taxon>Eukaryota</taxon>
        <taxon>Metazoa</taxon>
        <taxon>Ecdysozoa</taxon>
        <taxon>Arthropoda</taxon>
        <taxon>Hexapoda</taxon>
        <taxon>Insecta</taxon>
        <taxon>Pterygota</taxon>
        <taxon>Neoptera</taxon>
        <taxon>Endopterygota</taxon>
        <taxon>Diptera</taxon>
        <taxon>Brachycera</taxon>
        <taxon>Muscomorpha</taxon>
        <taxon>Ephydroidea</taxon>
        <taxon>Drosophilidae</taxon>
        <taxon>Drosophila</taxon>
        <taxon>Sophophora</taxon>
    </lineage>
</organism>
<feature type="compositionally biased region" description="Polar residues" evidence="1">
    <location>
        <begin position="61"/>
        <end position="72"/>
    </location>
</feature>
<accession>A0AAU9FRX6</accession>
<reference evidence="2 3" key="1">
    <citation type="submission" date="2024-02" db="EMBL/GenBank/DDBJ databases">
        <title>A chromosome-level genome assembly of Drosophila madeirensis, a fruit fly species endemic to Madeira island.</title>
        <authorList>
            <person name="Tomihara K."/>
            <person name="Llopart A."/>
            <person name="Yamamoto D."/>
        </authorList>
    </citation>
    <scope>NUCLEOTIDE SEQUENCE [LARGE SCALE GENOMIC DNA]</scope>
    <source>
        <strain evidence="2 3">RF1</strain>
    </source>
</reference>
<dbReference type="EMBL" id="AP029265">
    <property type="protein sequence ID" value="BFF98533.1"/>
    <property type="molecule type" value="Genomic_DNA"/>
</dbReference>
<evidence type="ECO:0000256" key="1">
    <source>
        <dbReference type="SAM" id="MobiDB-lite"/>
    </source>
</evidence>
<proteinExistence type="predicted"/>
<feature type="compositionally biased region" description="Basic residues" evidence="1">
    <location>
        <begin position="1"/>
        <end position="12"/>
    </location>
</feature>
<evidence type="ECO:0000313" key="3">
    <source>
        <dbReference type="Proteomes" id="UP001500889"/>
    </source>
</evidence>
<name>A0AAU9FRX6_DROMD</name>
<feature type="region of interest" description="Disordered" evidence="1">
    <location>
        <begin position="60"/>
        <end position="94"/>
    </location>
</feature>
<feature type="region of interest" description="Disordered" evidence="1">
    <location>
        <begin position="1"/>
        <end position="23"/>
    </location>
</feature>
<dbReference type="AlphaFoldDB" id="A0AAU9FRX6"/>
<gene>
    <name evidence="2" type="ORF">DMAD_06676</name>
</gene>
<keyword evidence="3" id="KW-1185">Reference proteome</keyword>
<sequence length="94" mass="10444">MRKRRTKGKKKSSIVNPPLGHATVSLNGFQQQQREQREAEVYPNYDLCPHLRVSMGMPCTKSEQGEVSSTGTNVGGTDMRSSERNRRSSGTCSN</sequence>
<protein>
    <submittedName>
        <fullName evidence="2">Uncharacterized protein</fullName>
    </submittedName>
</protein>